<evidence type="ECO:0000313" key="1">
    <source>
        <dbReference type="EMBL" id="PKD17909.1"/>
    </source>
</evidence>
<name>A0A2N0TT43_9FLAO</name>
<comment type="caution">
    <text evidence="1">The sequence shown here is derived from an EMBL/GenBank/DDBJ whole genome shotgun (WGS) entry which is preliminary data.</text>
</comment>
<dbReference type="EMBL" id="LKTS01000028">
    <property type="protein sequence ID" value="PKD17909.1"/>
    <property type="molecule type" value="Genomic_DNA"/>
</dbReference>
<protein>
    <submittedName>
        <fullName evidence="1">Uncharacterized protein</fullName>
    </submittedName>
</protein>
<proteinExistence type="predicted"/>
<accession>A0A2N0TT43</accession>
<evidence type="ECO:0000313" key="2">
    <source>
        <dbReference type="Proteomes" id="UP000232673"/>
    </source>
</evidence>
<dbReference type="Proteomes" id="UP000232673">
    <property type="component" value="Unassembled WGS sequence"/>
</dbReference>
<dbReference type="AlphaFoldDB" id="A0A2N0TT43"/>
<sequence length="60" mass="6863">MKNKKLTPAQRFPILVLGVKKLSRKSIREISASPAGNTNIQQNYPIFVDCKKPIWKIILK</sequence>
<reference evidence="1 2" key="1">
    <citation type="submission" date="2015-10" db="EMBL/GenBank/DDBJ databases">
        <title>Draft genome sequence of Salegentibacter salinarum KCTC 12975.</title>
        <authorList>
            <person name="Lin W."/>
            <person name="Zheng Q."/>
        </authorList>
    </citation>
    <scope>NUCLEOTIDE SEQUENCE [LARGE SCALE GENOMIC DNA]</scope>
    <source>
        <strain evidence="1 2">KCTC 12975</strain>
    </source>
</reference>
<organism evidence="1 2">
    <name type="scientific">Salegentibacter salinarum</name>
    <dbReference type="NCBI Taxonomy" id="447422"/>
    <lineage>
        <taxon>Bacteria</taxon>
        <taxon>Pseudomonadati</taxon>
        <taxon>Bacteroidota</taxon>
        <taxon>Flavobacteriia</taxon>
        <taxon>Flavobacteriales</taxon>
        <taxon>Flavobacteriaceae</taxon>
        <taxon>Salegentibacter</taxon>
    </lineage>
</organism>
<keyword evidence="2" id="KW-1185">Reference proteome</keyword>
<gene>
    <name evidence="1" type="ORF">APR41_18330</name>
</gene>